<evidence type="ECO:0000313" key="3">
    <source>
        <dbReference type="Proteomes" id="UP000199110"/>
    </source>
</evidence>
<dbReference type="GO" id="GO:0008757">
    <property type="term" value="F:S-adenosylmethionine-dependent methyltransferase activity"/>
    <property type="evidence" value="ECO:0007669"/>
    <property type="project" value="InterPro"/>
</dbReference>
<dbReference type="GO" id="GO:0032259">
    <property type="term" value="P:methylation"/>
    <property type="evidence" value="ECO:0007669"/>
    <property type="project" value="UniProtKB-KW"/>
</dbReference>
<sequence length="257" mass="28505">MAYDTRIEAANDVATRVIPVWSRSLGSWTFSLGRKPFESHELEGHYDKEADTWHETISRLGFEDAYANLIEQALSSAPILAVKDALQVLDAGIGTGAMSAALADTYLDPIALTGVDVSGDMLKQAEQRLDHSHLSTRFLQADVNCLPFADNTFDVVLVAHVLEHMAYPKRALAELHRVLKPGGILVACVTQRSSAGVYIQLKWRTHRVDTSTVREWLWDCGFVHARAVALQEGTRAQRFSCGYIGQKAYYLNQSPSE</sequence>
<dbReference type="EMBL" id="FORA01000010">
    <property type="protein sequence ID" value="SFJ87243.1"/>
    <property type="molecule type" value="Genomic_DNA"/>
</dbReference>
<gene>
    <name evidence="2" type="ORF">SAMN04488095_0022</name>
</gene>
<dbReference type="PANTHER" id="PTHR43591">
    <property type="entry name" value="METHYLTRANSFERASE"/>
    <property type="match status" value="1"/>
</dbReference>
<keyword evidence="2" id="KW-0808">Transferase</keyword>
<feature type="domain" description="Methyltransferase type 11" evidence="1">
    <location>
        <begin position="89"/>
        <end position="186"/>
    </location>
</feature>
<evidence type="ECO:0000313" key="2">
    <source>
        <dbReference type="EMBL" id="SFJ87243.1"/>
    </source>
</evidence>
<dbReference type="InterPro" id="IPR013216">
    <property type="entry name" value="Methyltransf_11"/>
</dbReference>
<dbReference type="Pfam" id="PF08241">
    <property type="entry name" value="Methyltransf_11"/>
    <property type="match status" value="1"/>
</dbReference>
<name>A0A1I3UWZ5_9RHOB</name>
<dbReference type="AlphaFoldDB" id="A0A1I3UWZ5"/>
<protein>
    <submittedName>
        <fullName evidence="2">Demethylmenaquinone methyltransferase / 2-methoxy-6-polyprenyl-1,4-benzoquinol methylase</fullName>
    </submittedName>
</protein>
<dbReference type="InterPro" id="IPR029063">
    <property type="entry name" value="SAM-dependent_MTases_sf"/>
</dbReference>
<dbReference type="CDD" id="cd02440">
    <property type="entry name" value="AdoMet_MTases"/>
    <property type="match status" value="1"/>
</dbReference>
<organism evidence="2 3">
    <name type="scientific">Jannaschia pohangensis</name>
    <dbReference type="NCBI Taxonomy" id="390807"/>
    <lineage>
        <taxon>Bacteria</taxon>
        <taxon>Pseudomonadati</taxon>
        <taxon>Pseudomonadota</taxon>
        <taxon>Alphaproteobacteria</taxon>
        <taxon>Rhodobacterales</taxon>
        <taxon>Roseobacteraceae</taxon>
        <taxon>Jannaschia</taxon>
    </lineage>
</organism>
<dbReference type="SUPFAM" id="SSF53335">
    <property type="entry name" value="S-adenosyl-L-methionine-dependent methyltransferases"/>
    <property type="match status" value="1"/>
</dbReference>
<dbReference type="OrthoDB" id="8153637at2"/>
<keyword evidence="2" id="KW-0489">Methyltransferase</keyword>
<accession>A0A1I3UWZ5</accession>
<dbReference type="RefSeq" id="WP_092785080.1">
    <property type="nucleotide sequence ID" value="NZ_FORA01000010.1"/>
</dbReference>
<dbReference type="Proteomes" id="UP000199110">
    <property type="component" value="Unassembled WGS sequence"/>
</dbReference>
<proteinExistence type="predicted"/>
<reference evidence="2 3" key="1">
    <citation type="submission" date="2016-10" db="EMBL/GenBank/DDBJ databases">
        <authorList>
            <person name="de Groot N.N."/>
        </authorList>
    </citation>
    <scope>NUCLEOTIDE SEQUENCE [LARGE SCALE GENOMIC DNA]</scope>
    <source>
        <strain evidence="2 3">DSM 19073</strain>
    </source>
</reference>
<evidence type="ECO:0000259" key="1">
    <source>
        <dbReference type="Pfam" id="PF08241"/>
    </source>
</evidence>
<dbReference type="Gene3D" id="3.40.50.150">
    <property type="entry name" value="Vaccinia Virus protein VP39"/>
    <property type="match status" value="1"/>
</dbReference>
<keyword evidence="3" id="KW-1185">Reference proteome</keyword>
<dbReference type="STRING" id="390807.SAMN04488095_0022"/>